<organism evidence="1 2">
    <name type="scientific">Phyllosticta citricarpa</name>
    <dbReference type="NCBI Taxonomy" id="55181"/>
    <lineage>
        <taxon>Eukaryota</taxon>
        <taxon>Fungi</taxon>
        <taxon>Dikarya</taxon>
        <taxon>Ascomycota</taxon>
        <taxon>Pezizomycotina</taxon>
        <taxon>Dothideomycetes</taxon>
        <taxon>Dothideomycetes incertae sedis</taxon>
        <taxon>Botryosphaeriales</taxon>
        <taxon>Phyllostictaceae</taxon>
        <taxon>Phyllosticta</taxon>
    </lineage>
</organism>
<evidence type="ECO:0000313" key="1">
    <source>
        <dbReference type="EMBL" id="KAK7556797.1"/>
    </source>
</evidence>
<reference evidence="1 2" key="1">
    <citation type="submission" date="2024-04" db="EMBL/GenBank/DDBJ databases">
        <title>Phyllosticta paracitricarpa is synonymous to the EU quarantine fungus P. citricarpa based on phylogenomic analyses.</title>
        <authorList>
            <consortium name="Lawrence Berkeley National Laboratory"/>
            <person name="Van Ingen-Buijs V.A."/>
            <person name="Van Westerhoven A.C."/>
            <person name="Haridas S."/>
            <person name="Skiadas P."/>
            <person name="Martin F."/>
            <person name="Groenewald J.Z."/>
            <person name="Crous P.W."/>
            <person name="Seidl M.F."/>
        </authorList>
    </citation>
    <scope>NUCLEOTIDE SEQUENCE [LARGE SCALE GENOMIC DNA]</scope>
    <source>
        <strain evidence="1 2">CBS 122670</strain>
    </source>
</reference>
<gene>
    <name evidence="1" type="ORF">IWX46DRAFT_654195</name>
</gene>
<name>A0ABR1MQT6_9PEZI</name>
<dbReference type="Proteomes" id="UP001365128">
    <property type="component" value="Unassembled WGS sequence"/>
</dbReference>
<accession>A0ABR1MQT6</accession>
<proteinExistence type="predicted"/>
<keyword evidence="2" id="KW-1185">Reference proteome</keyword>
<dbReference type="EMBL" id="JBBPDW010000001">
    <property type="protein sequence ID" value="KAK7556797.1"/>
    <property type="molecule type" value="Genomic_DNA"/>
</dbReference>
<comment type="caution">
    <text evidence="1">The sequence shown here is derived from an EMBL/GenBank/DDBJ whole genome shotgun (WGS) entry which is preliminary data.</text>
</comment>
<protein>
    <submittedName>
        <fullName evidence="1">Uncharacterized protein</fullName>
    </submittedName>
</protein>
<evidence type="ECO:0000313" key="2">
    <source>
        <dbReference type="Proteomes" id="UP001365128"/>
    </source>
</evidence>
<sequence>MAERFALVKYCSARRPTVRQIFDNFDADRARQDVVILTDAALALRVDVRTFLHSGFLAYEWRETTAEFIQSVYHYAFYFMIEPWAKLRPLLSNYTHNEFTNSVVEDARKAIAELHVCIRYLDSAVKAAGWMINAGAPQEGTPVPTACPYELLHRLFFEFEFRDKRTLLEKASDRDTLRRKPFGIPDEIYEETSEISRECFVKASNGRPSMVFSAIYRRPDTARLVFGANNPQSRIRSPLPHDVQEITKIQLGPYLRYTTSARNTMEQIEDERLQQLGISPKSVEQRFPVRLYTISEMRSRSEHLGPRSLSHVGLAFKLPHWKPHGPCYLCAGTMSWAPAFPYKEDQDWAKKIKGFSWAARADPTGCAEHAARFQCMAFNLSFQKPLQN</sequence>